<gene>
    <name evidence="3" type="ORF">ACFSC7_08795</name>
</gene>
<keyword evidence="1" id="KW-0472">Membrane</keyword>
<feature type="signal peptide" evidence="2">
    <location>
        <begin position="1"/>
        <end position="26"/>
    </location>
</feature>
<evidence type="ECO:0000256" key="1">
    <source>
        <dbReference type="SAM" id="Phobius"/>
    </source>
</evidence>
<keyword evidence="4" id="KW-1185">Reference proteome</keyword>
<feature type="chain" id="PRO_5046519154" evidence="2">
    <location>
        <begin position="27"/>
        <end position="112"/>
    </location>
</feature>
<dbReference type="RefSeq" id="WP_208998597.1">
    <property type="nucleotide sequence ID" value="NZ_JBHUFA010000001.1"/>
</dbReference>
<feature type="transmembrane region" description="Helical" evidence="1">
    <location>
        <begin position="94"/>
        <end position="111"/>
    </location>
</feature>
<name>A0ABW4JWT0_9HYPH</name>
<evidence type="ECO:0000313" key="3">
    <source>
        <dbReference type="EMBL" id="MFD1695613.1"/>
    </source>
</evidence>
<dbReference type="Gene3D" id="3.10.450.160">
    <property type="entry name" value="inner membrane protein cigr"/>
    <property type="match status" value="1"/>
</dbReference>
<reference evidence="4" key="1">
    <citation type="journal article" date="2019" name="Int. J. Syst. Evol. Microbiol.">
        <title>The Global Catalogue of Microorganisms (GCM) 10K type strain sequencing project: providing services to taxonomists for standard genome sequencing and annotation.</title>
        <authorList>
            <consortium name="The Broad Institute Genomics Platform"/>
            <consortium name="The Broad Institute Genome Sequencing Center for Infectious Disease"/>
            <person name="Wu L."/>
            <person name="Ma J."/>
        </authorList>
    </citation>
    <scope>NUCLEOTIDE SEQUENCE [LARGE SCALE GENOMIC DNA]</scope>
    <source>
        <strain evidence="4">JCM 3369</strain>
    </source>
</reference>
<protein>
    <submittedName>
        <fullName evidence="3">RcnB family protein</fullName>
    </submittedName>
</protein>
<dbReference type="Proteomes" id="UP001597327">
    <property type="component" value="Unassembled WGS sequence"/>
</dbReference>
<organism evidence="3 4">
    <name type="scientific">Roseibium aestuarii</name>
    <dbReference type="NCBI Taxonomy" id="2600299"/>
    <lineage>
        <taxon>Bacteria</taxon>
        <taxon>Pseudomonadati</taxon>
        <taxon>Pseudomonadota</taxon>
        <taxon>Alphaproteobacteria</taxon>
        <taxon>Hyphomicrobiales</taxon>
        <taxon>Stappiaceae</taxon>
        <taxon>Roseibium</taxon>
    </lineage>
</organism>
<keyword evidence="1" id="KW-1133">Transmembrane helix</keyword>
<evidence type="ECO:0000313" key="4">
    <source>
        <dbReference type="Proteomes" id="UP001597327"/>
    </source>
</evidence>
<keyword evidence="1" id="KW-0812">Transmembrane</keyword>
<evidence type="ECO:0000256" key="2">
    <source>
        <dbReference type="SAM" id="SignalP"/>
    </source>
</evidence>
<keyword evidence="2" id="KW-0732">Signal</keyword>
<sequence>MTQFRKLSAAALALTIGLGGIASAQAAGKGPERPMPIVKIEKARKDHKVAKSEKWRHKGGKMPKASIGAEVDYRKHGLRKPPAGHRWVRHGNDYVLVAIGTGIIASIIAVTH</sequence>
<accession>A0ABW4JWT0</accession>
<proteinExistence type="predicted"/>
<comment type="caution">
    <text evidence="3">The sequence shown here is derived from an EMBL/GenBank/DDBJ whole genome shotgun (WGS) entry which is preliminary data.</text>
</comment>
<dbReference type="EMBL" id="JBHUFA010000001">
    <property type="protein sequence ID" value="MFD1695613.1"/>
    <property type="molecule type" value="Genomic_DNA"/>
</dbReference>
<dbReference type="InterPro" id="IPR024572">
    <property type="entry name" value="RcnB"/>
</dbReference>
<dbReference type="Pfam" id="PF11776">
    <property type="entry name" value="RcnB"/>
    <property type="match status" value="1"/>
</dbReference>